<dbReference type="NCBIfam" id="TIGR00621">
    <property type="entry name" value="ssb"/>
    <property type="match status" value="1"/>
</dbReference>
<keyword evidence="1 2" id="KW-0238">DNA-binding</keyword>
<evidence type="ECO:0000313" key="4">
    <source>
        <dbReference type="EMBL" id="CAT05157.1"/>
    </source>
</evidence>
<dbReference type="HAMAP" id="MF_00984">
    <property type="entry name" value="SSB"/>
    <property type="match status" value="1"/>
</dbReference>
<evidence type="ECO:0000313" key="5">
    <source>
        <dbReference type="Proteomes" id="UP000001491"/>
    </source>
</evidence>
<dbReference type="PROSITE" id="PS50935">
    <property type="entry name" value="SSB"/>
    <property type="match status" value="1"/>
</dbReference>
<protein>
    <recommendedName>
        <fullName evidence="2 3">Single-stranded DNA-binding protein</fullName>
        <shortName evidence="2">SSB</shortName>
    </recommendedName>
</protein>
<organism evidence="4 5">
    <name type="scientific">Mesomycoplasma conjunctivae (strain ATCC 25834 / NCTC 10147 / HRC/581)</name>
    <name type="common">Mycoplasma conjunctivae</name>
    <dbReference type="NCBI Taxonomy" id="572263"/>
    <lineage>
        <taxon>Bacteria</taxon>
        <taxon>Bacillati</taxon>
        <taxon>Mycoplasmatota</taxon>
        <taxon>Mycoplasmoidales</taxon>
        <taxon>Metamycoplasmataceae</taxon>
        <taxon>Mesomycoplasma</taxon>
    </lineage>
</organism>
<dbReference type="GO" id="GO:0006260">
    <property type="term" value="P:DNA replication"/>
    <property type="evidence" value="ECO:0007669"/>
    <property type="project" value="InterPro"/>
</dbReference>
<dbReference type="EMBL" id="FM864216">
    <property type="protein sequence ID" value="CAT05157.1"/>
    <property type="molecule type" value="Genomic_DNA"/>
</dbReference>
<dbReference type="eggNOG" id="COG0629">
    <property type="taxonomic scope" value="Bacteria"/>
</dbReference>
<dbReference type="SUPFAM" id="SSF50249">
    <property type="entry name" value="Nucleic acid-binding proteins"/>
    <property type="match status" value="1"/>
</dbReference>
<evidence type="ECO:0000256" key="3">
    <source>
        <dbReference type="PIRNR" id="PIRNR002070"/>
    </source>
</evidence>
<dbReference type="KEGG" id="mco:MCJ_004540"/>
<proteinExistence type="inferred from homology"/>
<dbReference type="Gene3D" id="2.40.50.140">
    <property type="entry name" value="Nucleic acid-binding proteins"/>
    <property type="match status" value="1"/>
</dbReference>
<evidence type="ECO:0000256" key="1">
    <source>
        <dbReference type="ARBA" id="ARBA00023125"/>
    </source>
</evidence>
<dbReference type="AlphaFoldDB" id="C5J6P7"/>
<comment type="subunit">
    <text evidence="2">Homotetramer.</text>
</comment>
<dbReference type="InterPro" id="IPR011344">
    <property type="entry name" value="ssDNA-bd"/>
</dbReference>
<dbReference type="PIRSF" id="PIRSF002070">
    <property type="entry name" value="SSB"/>
    <property type="match status" value="1"/>
</dbReference>
<comment type="caution">
    <text evidence="2">Lacks conserved residue(s) required for the propagation of feature annotation.</text>
</comment>
<gene>
    <name evidence="4" type="primary">ssb</name>
    <name evidence="4" type="ordered locus">MCJ_004540</name>
</gene>
<dbReference type="Proteomes" id="UP000001491">
    <property type="component" value="Chromosome"/>
</dbReference>
<accession>C5J6P7</accession>
<dbReference type="GO" id="GO:0003697">
    <property type="term" value="F:single-stranded DNA binding"/>
    <property type="evidence" value="ECO:0007669"/>
    <property type="project" value="UniProtKB-UniRule"/>
</dbReference>
<sequence length="162" mass="18616">MNKVILVGRVTSIIQLNYTKSNIAYTRFSLAIDRRRYNLDSEPITDYIPVVAWRQSAIGLEKLVTKGSLLLVEGSLNTNRFQNNEGITVNSFEISLEQFEILETKEQFEKRKQNLGIAINNMQPTFVETPIVNNQNTYKQENQTSEQLDDDDILADWDLGEI</sequence>
<dbReference type="Pfam" id="PF00436">
    <property type="entry name" value="SSB"/>
    <property type="match status" value="1"/>
</dbReference>
<evidence type="ECO:0000256" key="2">
    <source>
        <dbReference type="HAMAP-Rule" id="MF_00984"/>
    </source>
</evidence>
<dbReference type="InterPro" id="IPR012340">
    <property type="entry name" value="NA-bd_OB-fold"/>
</dbReference>
<keyword evidence="5" id="KW-1185">Reference proteome</keyword>
<name>C5J6P7_MESCH</name>
<dbReference type="CDD" id="cd04496">
    <property type="entry name" value="SSB_OBF"/>
    <property type="match status" value="1"/>
</dbReference>
<dbReference type="InterPro" id="IPR000424">
    <property type="entry name" value="Primosome_PriB/ssb"/>
</dbReference>
<dbReference type="HOGENOM" id="CLU_078758_6_2_14"/>
<reference evidence="5" key="1">
    <citation type="journal article" date="2009" name="BMC Bioinformatics">
        <title>The Mycoplasma conjunctivae genome sequencing, annotation and analysis.</title>
        <authorList>
            <person name="Calderon-Copete S.P."/>
            <person name="Wigger G."/>
            <person name="Wunderlin C."/>
            <person name="Schmidheini T."/>
            <person name="Frey J."/>
            <person name="Quail M.A."/>
            <person name="Falquet L."/>
        </authorList>
    </citation>
    <scope>NUCLEOTIDE SEQUENCE [LARGE SCALE GENOMIC DNA]</scope>
    <source>
        <strain evidence="5">ATCC 25834 / NCTC 10147 / HRC/581</strain>
    </source>
</reference>